<dbReference type="Proteomes" id="UP000831785">
    <property type="component" value="Chromosome"/>
</dbReference>
<keyword evidence="2" id="KW-1185">Reference proteome</keyword>
<sequence>MRVRLPPAIYFQNTAGYLLEDPAGFLRVKWTAAPRQLADTKALFTHMLVALQRHGWSRILINQVGMLPFTEAEQRWVAQEWVPQAVRGGYRHGAIIVSADVMVRLATAYITTHIQGLPLQYRSFETEAQAEAWLLQQPGQPE</sequence>
<accession>A0ABY4FC35</accession>
<evidence type="ECO:0008006" key="3">
    <source>
        <dbReference type="Google" id="ProtNLM"/>
    </source>
</evidence>
<organism evidence="1 2">
    <name type="scientific">Hymenobacter cellulosivorans</name>
    <dbReference type="NCBI Taxonomy" id="2932249"/>
    <lineage>
        <taxon>Bacteria</taxon>
        <taxon>Pseudomonadati</taxon>
        <taxon>Bacteroidota</taxon>
        <taxon>Cytophagia</taxon>
        <taxon>Cytophagales</taxon>
        <taxon>Hymenobacteraceae</taxon>
        <taxon>Hymenobacter</taxon>
    </lineage>
</organism>
<dbReference type="EMBL" id="CP095049">
    <property type="protein sequence ID" value="UOQ53990.1"/>
    <property type="molecule type" value="Genomic_DNA"/>
</dbReference>
<reference evidence="1 2" key="1">
    <citation type="submission" date="2022-04" db="EMBL/GenBank/DDBJ databases">
        <title>Hymenobacter sp. isolated from the air.</title>
        <authorList>
            <person name="Won M."/>
            <person name="Lee C.-M."/>
            <person name="Woen H.-Y."/>
            <person name="Kwon S.-W."/>
        </authorList>
    </citation>
    <scope>NUCLEOTIDE SEQUENCE [LARGE SCALE GENOMIC DNA]</scope>
    <source>
        <strain evidence="2">5116 S-27</strain>
    </source>
</reference>
<dbReference type="RefSeq" id="WP_244720091.1">
    <property type="nucleotide sequence ID" value="NZ_CP095049.1"/>
</dbReference>
<evidence type="ECO:0000313" key="1">
    <source>
        <dbReference type="EMBL" id="UOQ53990.1"/>
    </source>
</evidence>
<name>A0ABY4FC35_9BACT</name>
<gene>
    <name evidence="1" type="ORF">MUN80_04320</name>
</gene>
<evidence type="ECO:0000313" key="2">
    <source>
        <dbReference type="Proteomes" id="UP000831785"/>
    </source>
</evidence>
<protein>
    <recommendedName>
        <fullName evidence="3">STAS/SEC14 domain-containing protein</fullName>
    </recommendedName>
</protein>
<proteinExistence type="predicted"/>